<reference evidence="2 3" key="1">
    <citation type="submission" date="2017-07" db="EMBL/GenBank/DDBJ databases">
        <authorList>
            <person name="Sun Z.S."/>
            <person name="Albrecht U."/>
            <person name="Echele G."/>
            <person name="Lee C.C."/>
        </authorList>
    </citation>
    <scope>NUCLEOTIDE SEQUENCE [LARGE SCALE GENOMIC DNA]</scope>
    <source>
        <strain evidence="2 3">DSM 14827</strain>
    </source>
</reference>
<feature type="domain" description="Glycosyltransferase 61 catalytic" evidence="1">
    <location>
        <begin position="137"/>
        <end position="297"/>
    </location>
</feature>
<dbReference type="GO" id="GO:0016757">
    <property type="term" value="F:glycosyltransferase activity"/>
    <property type="evidence" value="ECO:0007669"/>
    <property type="project" value="InterPro"/>
</dbReference>
<dbReference type="AlphaFoldDB" id="A0A239PX35"/>
<dbReference type="InterPro" id="IPR049625">
    <property type="entry name" value="Glyco_transf_61_cat"/>
</dbReference>
<evidence type="ECO:0000313" key="3">
    <source>
        <dbReference type="Proteomes" id="UP000198307"/>
    </source>
</evidence>
<evidence type="ECO:0000259" key="1">
    <source>
        <dbReference type="Pfam" id="PF04577"/>
    </source>
</evidence>
<dbReference type="Pfam" id="PF04577">
    <property type="entry name" value="Glyco_transf_61"/>
    <property type="match status" value="1"/>
</dbReference>
<evidence type="ECO:0000313" key="2">
    <source>
        <dbReference type="EMBL" id="SNT74730.1"/>
    </source>
</evidence>
<proteinExistence type="predicted"/>
<protein>
    <recommendedName>
        <fullName evidence="1">Glycosyltransferase 61 catalytic domain-containing protein</fullName>
    </recommendedName>
</protein>
<name>A0A239PX35_9RHOB</name>
<sequence>MLRLDPIRPIANRFCRLVGLPRPELTDLAIERWEISPAETREVPPVIALPGQAERITRTEFAPIEAVLQSLAGDPAEFIPATMGYRLRDVDFVDGALYAGGAELHLRRRQRSHLTHHHPRDSISGALYESWVGNRWFGNWLLDDCLSYRLAEEYGQPVTSTPPRGGHVPRYEELLSMNPQRIGDVHFDELILFDDHHNNSGRLARAQDMRQRLIAGHELTPCPGVFLYRGRSGDARILENEDEIAEKLESQYGFRIIFAEDHSVDELICACGDTMIIAGVEGSQLNHGMAVMPPGGTLLTMQPADRATTAMKLLTDRWQQRFALMVGHGTAEGFRIEWSEVQATLDLIL</sequence>
<gene>
    <name evidence="2" type="ORF">SAMN05444959_108137</name>
</gene>
<dbReference type="RefSeq" id="WP_245847173.1">
    <property type="nucleotide sequence ID" value="NZ_CP067129.1"/>
</dbReference>
<accession>A0A239PX35</accession>
<dbReference type="EMBL" id="FZQB01000008">
    <property type="protein sequence ID" value="SNT74730.1"/>
    <property type="molecule type" value="Genomic_DNA"/>
</dbReference>
<organism evidence="2 3">
    <name type="scientific">Paracoccus seriniphilus</name>
    <dbReference type="NCBI Taxonomy" id="184748"/>
    <lineage>
        <taxon>Bacteria</taxon>
        <taxon>Pseudomonadati</taxon>
        <taxon>Pseudomonadota</taxon>
        <taxon>Alphaproteobacteria</taxon>
        <taxon>Rhodobacterales</taxon>
        <taxon>Paracoccaceae</taxon>
        <taxon>Paracoccus</taxon>
    </lineage>
</organism>
<dbReference type="Proteomes" id="UP000198307">
    <property type="component" value="Unassembled WGS sequence"/>
</dbReference>
<keyword evidence="3" id="KW-1185">Reference proteome</keyword>